<name>A0A161KAC7_9CHLR</name>
<dbReference type="KEGG" id="pbf:CFX0092_A0955"/>
<dbReference type="RefSeq" id="WP_095042402.1">
    <property type="nucleotide sequence ID" value="NZ_LN890655.1"/>
</dbReference>
<evidence type="ECO:0000313" key="3">
    <source>
        <dbReference type="Proteomes" id="UP000215027"/>
    </source>
</evidence>
<organism evidence="2 3">
    <name type="scientific">Candidatus Promineifilum breve</name>
    <dbReference type="NCBI Taxonomy" id="1806508"/>
    <lineage>
        <taxon>Bacteria</taxon>
        <taxon>Bacillati</taxon>
        <taxon>Chloroflexota</taxon>
        <taxon>Ardenticatenia</taxon>
        <taxon>Candidatus Promineifilales</taxon>
        <taxon>Candidatus Promineifilaceae</taxon>
        <taxon>Candidatus Promineifilum</taxon>
    </lineage>
</organism>
<dbReference type="AlphaFoldDB" id="A0A161KAC7"/>
<accession>A0A161KAC7</accession>
<dbReference type="Proteomes" id="UP000215027">
    <property type="component" value="Chromosome I"/>
</dbReference>
<keyword evidence="3" id="KW-1185">Reference proteome</keyword>
<gene>
    <name evidence="2" type="ORF">CFX0092_A0955</name>
</gene>
<evidence type="ECO:0000259" key="1">
    <source>
        <dbReference type="Pfam" id="PF06094"/>
    </source>
</evidence>
<dbReference type="InterPro" id="IPR036568">
    <property type="entry name" value="GGCT-like_sf"/>
</dbReference>
<dbReference type="Pfam" id="PF06094">
    <property type="entry name" value="GGACT"/>
    <property type="match status" value="1"/>
</dbReference>
<dbReference type="InterPro" id="IPR013024">
    <property type="entry name" value="GGCT-like"/>
</dbReference>
<evidence type="ECO:0000313" key="2">
    <source>
        <dbReference type="EMBL" id="CUS02833.2"/>
    </source>
</evidence>
<dbReference type="InterPro" id="IPR009288">
    <property type="entry name" value="AIG2-like_dom"/>
</dbReference>
<sequence length="141" mass="15756">MPGVQLPIFIYGTLLPGERYHPLLRGAVAAVQTARLPRARLYDLGYFPMLIDAPDGEARGLLITLRPERYDGIMALLDRVEGIGQASWGRPLFRRERRVIVTAGGRDVIAWVYVGWPPTVAGREPIDTDWKSYVLALVKSV</sequence>
<protein>
    <recommendedName>
        <fullName evidence="1">Gamma-glutamylcyclotransferase AIG2-like domain-containing protein</fullName>
    </recommendedName>
</protein>
<dbReference type="OrthoDB" id="8538589at2"/>
<dbReference type="EMBL" id="LN890655">
    <property type="protein sequence ID" value="CUS02833.2"/>
    <property type="molecule type" value="Genomic_DNA"/>
</dbReference>
<dbReference type="SUPFAM" id="SSF110857">
    <property type="entry name" value="Gamma-glutamyl cyclotransferase-like"/>
    <property type="match status" value="1"/>
</dbReference>
<proteinExistence type="predicted"/>
<feature type="domain" description="Gamma-glutamylcyclotransferase AIG2-like" evidence="1">
    <location>
        <begin position="8"/>
        <end position="130"/>
    </location>
</feature>
<dbReference type="CDD" id="cd06661">
    <property type="entry name" value="GGCT_like"/>
    <property type="match status" value="1"/>
</dbReference>
<dbReference type="Gene3D" id="3.10.490.10">
    <property type="entry name" value="Gamma-glutamyl cyclotransferase-like"/>
    <property type="match status" value="1"/>
</dbReference>
<reference evidence="2" key="1">
    <citation type="submission" date="2016-01" db="EMBL/GenBank/DDBJ databases">
        <authorList>
            <person name="Mcilroy J.S."/>
            <person name="Karst M S."/>
            <person name="Albertsen M."/>
        </authorList>
    </citation>
    <scope>NUCLEOTIDE SEQUENCE</scope>
    <source>
        <strain evidence="2">Cfx-K</strain>
    </source>
</reference>